<evidence type="ECO:0000313" key="2">
    <source>
        <dbReference type="Proteomes" id="UP001174932"/>
    </source>
</evidence>
<dbReference type="RefSeq" id="WP_304377159.1">
    <property type="nucleotide sequence ID" value="NZ_JAUOZU010000009.1"/>
</dbReference>
<accession>A0ABT8YPE1</accession>
<reference evidence="1" key="2">
    <citation type="submission" date="2023-07" db="EMBL/GenBank/DDBJ databases">
        <authorList>
            <person name="Shen H."/>
        </authorList>
    </citation>
    <scope>NUCLEOTIDE SEQUENCE</scope>
    <source>
        <strain evidence="1">TNR-22</strain>
    </source>
</reference>
<protein>
    <submittedName>
        <fullName evidence="1">Uncharacterized protein</fullName>
    </submittedName>
</protein>
<dbReference type="Proteomes" id="UP001174932">
    <property type="component" value="Unassembled WGS sequence"/>
</dbReference>
<organism evidence="1 2">
    <name type="scientific">Rhizobium alvei</name>
    <dbReference type="NCBI Taxonomy" id="1132659"/>
    <lineage>
        <taxon>Bacteria</taxon>
        <taxon>Pseudomonadati</taxon>
        <taxon>Pseudomonadota</taxon>
        <taxon>Alphaproteobacteria</taxon>
        <taxon>Hyphomicrobiales</taxon>
        <taxon>Rhizobiaceae</taxon>
        <taxon>Rhizobium/Agrobacterium group</taxon>
        <taxon>Rhizobium</taxon>
    </lineage>
</organism>
<name>A0ABT8YPE1_9HYPH</name>
<dbReference type="EMBL" id="JAUOZU010000009">
    <property type="protein sequence ID" value="MDO6965228.1"/>
    <property type="molecule type" value="Genomic_DNA"/>
</dbReference>
<sequence>MSFETRKWVRIMADHAAHGVWDDEGLPGYPEDLAIPQDLVDRIGAWQEWFDRDSTDYLPENRLDLPAFSKEGLEIAKAVKAALPDWTVIYFDDARLREFYRRFRRKQNSPEDRAFFEYEIPTSSMPDHDS</sequence>
<comment type="caution">
    <text evidence="1">The sequence shown here is derived from an EMBL/GenBank/DDBJ whole genome shotgun (WGS) entry which is preliminary data.</text>
</comment>
<keyword evidence="2" id="KW-1185">Reference proteome</keyword>
<evidence type="ECO:0000313" key="1">
    <source>
        <dbReference type="EMBL" id="MDO6965228.1"/>
    </source>
</evidence>
<gene>
    <name evidence="1" type="ORF">Q4481_14770</name>
</gene>
<proteinExistence type="predicted"/>
<reference evidence="1" key="1">
    <citation type="journal article" date="2015" name="Int. J. Syst. Evol. Microbiol.">
        <title>Rhizobium alvei sp. nov., isolated from a freshwater river.</title>
        <authorList>
            <person name="Sheu S.Y."/>
            <person name="Huang H.W."/>
            <person name="Young C.C."/>
            <person name="Chen W.M."/>
        </authorList>
    </citation>
    <scope>NUCLEOTIDE SEQUENCE</scope>
    <source>
        <strain evidence="1">TNR-22</strain>
    </source>
</reference>